<accession>A0A0S1SQK2</accession>
<proteinExistence type="predicted"/>
<accession>A0A0S1SLD6</accession>
<dbReference type="KEGG" id="prf:PeribacterA2_0557"/>
<dbReference type="EMBL" id="CP013065">
    <property type="protein sequence ID" value="ALM13242.1"/>
    <property type="molecule type" value="Genomic_DNA"/>
</dbReference>
<dbReference type="STRING" id="1735162.PeribacterB2_0556"/>
<accession>A0A0S1SI23</accession>
<gene>
    <name evidence="1" type="ORF">PeribacterD1_0557</name>
</gene>
<protein>
    <submittedName>
        <fullName evidence="1">Uncharacterized protein</fullName>
    </submittedName>
</protein>
<sequence>MNTLHLTDGEQKVFAALPEKLKEGWEVQEERSSAYESAEELSMRQQMVSFVEFPQVAALAKQVEAGSALSTLSLHDVPQEVLPELCFTIGAKGLSVLMASLLKEIRSDEDVEGLMGLSLLRHEMLLSNTVTV</sequence>
<dbReference type="Proteomes" id="UP000069135">
    <property type="component" value="Chromosome"/>
</dbReference>
<organism evidence="1 2">
    <name type="scientific">Candidatus Peribacter riflensis</name>
    <dbReference type="NCBI Taxonomy" id="1735162"/>
    <lineage>
        <taxon>Bacteria</taxon>
        <taxon>Candidatus Peregrinibacteriota</taxon>
        <taxon>Candidatus Peribacteria</taxon>
        <taxon>Candidatus Peribacterales</taxon>
        <taxon>Candidatus Peribacteraceae</taxon>
        <taxon>Candidatus Peribacter</taxon>
    </lineage>
</organism>
<accession>A0A0S1SV18</accession>
<reference evidence="1 2" key="2">
    <citation type="journal article" date="2016" name="PeerJ">
        <title>Analysis of five complete genome sequences for members of the class Peribacteria in the recently recognized Peregrinibacteria bacterial phylum.</title>
        <authorList>
            <person name="Anantharaman K."/>
            <person name="Brown C.T."/>
            <person name="Burstein D."/>
            <person name="Castelle C.J."/>
            <person name="Probst A.J."/>
            <person name="Thomas B.C."/>
            <person name="Williams K.H."/>
            <person name="Banfield J.F."/>
        </authorList>
    </citation>
    <scope>NUCLEOTIDE SEQUENCE [LARGE SCALE GENOMIC DNA]</scope>
    <source>
        <strain evidence="1">RIFOXYD1_FULL_PER-ii_59_16</strain>
    </source>
</reference>
<evidence type="ECO:0000313" key="1">
    <source>
        <dbReference type="EMBL" id="ALM13242.1"/>
    </source>
</evidence>
<evidence type="ECO:0000313" key="2">
    <source>
        <dbReference type="Proteomes" id="UP000069135"/>
    </source>
</evidence>
<accession>A0A0S1SJU7</accession>
<reference evidence="2" key="1">
    <citation type="submission" date="2015-10" db="EMBL/GenBank/DDBJ databases">
        <title>Analysis of five complete genome sequences for members of the class Peribacteria in the recently recognized Peregrinibacteria bacterial phylum.</title>
        <authorList>
            <person name="Anantharaman K."/>
            <person name="Brown C.T."/>
            <person name="Burstein D."/>
            <person name="Castelle C.J."/>
            <person name="Probst A.J."/>
            <person name="Thomas B.C."/>
            <person name="Williams K.H."/>
            <person name="Banfield J.F."/>
        </authorList>
    </citation>
    <scope>NUCLEOTIDE SEQUENCE [LARGE SCALE GENOMIC DNA]</scope>
</reference>
<name>A0A0S1SLD6_9BACT</name>
<dbReference type="AlphaFoldDB" id="A0A0S1SLD6"/>